<sequence length="83" mass="8860">MAVLSPSSWTGNGESEYVPMAETEDSRPTSVLIKIFDHSVSPSCATFGSWDTNRHQHASLPLYLLPPVVKLNIAAAKSTATSG</sequence>
<protein>
    <submittedName>
        <fullName evidence="2">Uncharacterized protein</fullName>
    </submittedName>
</protein>
<dbReference type="GeneID" id="91087586"/>
<gene>
    <name evidence="2" type="ORF">L203_103375</name>
</gene>
<dbReference type="AlphaFoldDB" id="A0AAJ8JTQ3"/>
<evidence type="ECO:0000313" key="2">
    <source>
        <dbReference type="EMBL" id="WVN88174.1"/>
    </source>
</evidence>
<accession>A0AAJ8JTQ3</accession>
<dbReference type="Proteomes" id="UP000094043">
    <property type="component" value="Chromosome 4"/>
</dbReference>
<dbReference type="KEGG" id="cdep:91087586"/>
<dbReference type="EMBL" id="CP143787">
    <property type="protein sequence ID" value="WVN88174.1"/>
    <property type="molecule type" value="Genomic_DNA"/>
</dbReference>
<reference evidence="2" key="2">
    <citation type="journal article" date="2022" name="Elife">
        <title>Obligate sexual reproduction of a homothallic fungus closely related to the Cryptococcus pathogenic species complex.</title>
        <authorList>
            <person name="Passer A.R."/>
            <person name="Clancey S.A."/>
            <person name="Shea T."/>
            <person name="David-Palma M."/>
            <person name="Averette A.F."/>
            <person name="Boekhout T."/>
            <person name="Porcel B.M."/>
            <person name="Nowrousian M."/>
            <person name="Cuomo C.A."/>
            <person name="Sun S."/>
            <person name="Heitman J."/>
            <person name="Coelho M.A."/>
        </authorList>
    </citation>
    <scope>NUCLEOTIDE SEQUENCE</scope>
    <source>
        <strain evidence="2">CBS 7841</strain>
    </source>
</reference>
<evidence type="ECO:0000256" key="1">
    <source>
        <dbReference type="SAM" id="MobiDB-lite"/>
    </source>
</evidence>
<feature type="compositionally biased region" description="Polar residues" evidence="1">
    <location>
        <begin position="1"/>
        <end position="13"/>
    </location>
</feature>
<organism evidence="2 3">
    <name type="scientific">Cryptococcus depauperatus CBS 7841</name>
    <dbReference type="NCBI Taxonomy" id="1295531"/>
    <lineage>
        <taxon>Eukaryota</taxon>
        <taxon>Fungi</taxon>
        <taxon>Dikarya</taxon>
        <taxon>Basidiomycota</taxon>
        <taxon>Agaricomycotina</taxon>
        <taxon>Tremellomycetes</taxon>
        <taxon>Tremellales</taxon>
        <taxon>Cryptococcaceae</taxon>
        <taxon>Cryptococcus</taxon>
    </lineage>
</organism>
<evidence type="ECO:0000313" key="3">
    <source>
        <dbReference type="Proteomes" id="UP000094043"/>
    </source>
</evidence>
<keyword evidence="3" id="KW-1185">Reference proteome</keyword>
<reference evidence="2" key="1">
    <citation type="submission" date="2016-06" db="EMBL/GenBank/DDBJ databases">
        <authorList>
            <person name="Cuomo C."/>
            <person name="Litvintseva A."/>
            <person name="Heitman J."/>
            <person name="Chen Y."/>
            <person name="Sun S."/>
            <person name="Springer D."/>
            <person name="Dromer F."/>
            <person name="Young S."/>
            <person name="Zeng Q."/>
            <person name="Chapman S."/>
            <person name="Gujja S."/>
            <person name="Saif S."/>
            <person name="Birren B."/>
        </authorList>
    </citation>
    <scope>NUCLEOTIDE SEQUENCE</scope>
    <source>
        <strain evidence="2">CBS 7841</strain>
    </source>
</reference>
<dbReference type="RefSeq" id="XP_066068874.1">
    <property type="nucleotide sequence ID" value="XM_066212777.1"/>
</dbReference>
<proteinExistence type="predicted"/>
<feature type="region of interest" description="Disordered" evidence="1">
    <location>
        <begin position="1"/>
        <end position="25"/>
    </location>
</feature>
<name>A0AAJ8JTQ3_9TREE</name>
<reference evidence="2" key="3">
    <citation type="submission" date="2024-01" db="EMBL/GenBank/DDBJ databases">
        <authorList>
            <person name="Coelho M.A."/>
            <person name="David-Palma M."/>
            <person name="Shea T."/>
            <person name="Sun S."/>
            <person name="Cuomo C.A."/>
            <person name="Heitman J."/>
        </authorList>
    </citation>
    <scope>NUCLEOTIDE SEQUENCE</scope>
    <source>
        <strain evidence="2">CBS 7841</strain>
    </source>
</reference>